<sequence length="179" mass="19646">MHCFTVPNIEELPEQSKPTLEKIERTLGVVPNLFKLLGSSPNVLGGFTQLQAALGQTLTAKTREAIALAVAQTNGCQYCLSAHTYISEHMMHVAQEEILLNRKGRSLDPKVDAIVAFAASVVEKRGHVERSEIEVLRAKGVSDREVIEIVAVVAENVFTNLINEVAKTEIDFPQVEVNL</sequence>
<dbReference type="NCBIfam" id="TIGR00778">
    <property type="entry name" value="ahpD_dom"/>
    <property type="match status" value="1"/>
</dbReference>
<dbReference type="InterPro" id="IPR004675">
    <property type="entry name" value="AhpD_core"/>
</dbReference>
<feature type="domain" description="Carboxymuconolactone decarboxylase-like" evidence="1">
    <location>
        <begin position="44"/>
        <end position="98"/>
    </location>
</feature>
<dbReference type="InterPro" id="IPR010195">
    <property type="entry name" value="Uncharacterised_peroxidase-rel"/>
</dbReference>
<dbReference type="Gene3D" id="1.20.1290.10">
    <property type="entry name" value="AhpD-like"/>
    <property type="match status" value="1"/>
</dbReference>
<comment type="caution">
    <text evidence="2">The sequence shown here is derived from an EMBL/GenBank/DDBJ whole genome shotgun (WGS) entry which is preliminary data.</text>
</comment>
<protein>
    <submittedName>
        <fullName evidence="2">Alkylhydroperoxidase</fullName>
    </submittedName>
</protein>
<dbReference type="EMBL" id="LOBP01000152">
    <property type="protein sequence ID" value="KYN85060.1"/>
    <property type="molecule type" value="Genomic_DNA"/>
</dbReference>
<dbReference type="PANTHER" id="PTHR35446">
    <property type="entry name" value="SI:CH211-175M2.5"/>
    <property type="match status" value="1"/>
</dbReference>
<keyword evidence="3" id="KW-1185">Reference proteome</keyword>
<evidence type="ECO:0000259" key="1">
    <source>
        <dbReference type="Pfam" id="PF02627"/>
    </source>
</evidence>
<dbReference type="PANTHER" id="PTHR35446:SF3">
    <property type="entry name" value="CMD DOMAIN-CONTAINING PROTEIN"/>
    <property type="match status" value="1"/>
</dbReference>
<evidence type="ECO:0000313" key="2">
    <source>
        <dbReference type="EMBL" id="KYN85060.1"/>
    </source>
</evidence>
<dbReference type="Pfam" id="PF02627">
    <property type="entry name" value="CMD"/>
    <property type="match status" value="1"/>
</dbReference>
<dbReference type="InterPro" id="IPR029032">
    <property type="entry name" value="AhpD-like"/>
</dbReference>
<gene>
    <name evidence="2" type="ORF">ATY35_16970</name>
</gene>
<evidence type="ECO:0000313" key="3">
    <source>
        <dbReference type="Proteomes" id="UP000075609"/>
    </source>
</evidence>
<organism evidence="2 3">
    <name type="scientific">Vibrio cidicii</name>
    <dbReference type="NCBI Taxonomy" id="1763883"/>
    <lineage>
        <taxon>Bacteria</taxon>
        <taxon>Pseudomonadati</taxon>
        <taxon>Pseudomonadota</taxon>
        <taxon>Gammaproteobacteria</taxon>
        <taxon>Vibrionales</taxon>
        <taxon>Vibrionaceae</taxon>
        <taxon>Vibrio</taxon>
    </lineage>
</organism>
<proteinExistence type="predicted"/>
<reference evidence="2 3" key="1">
    <citation type="submission" date="2015-12" db="EMBL/GenBank/DDBJ databases">
        <authorList>
            <person name="Tarr C.L."/>
            <person name="Gladney L.M."/>
        </authorList>
    </citation>
    <scope>NUCLEOTIDE SEQUENCE [LARGE SCALE GENOMIC DNA]</scope>
    <source>
        <strain evidence="2 3">1048-83</strain>
    </source>
</reference>
<dbReference type="SUPFAM" id="SSF69118">
    <property type="entry name" value="AhpD-like"/>
    <property type="match status" value="1"/>
</dbReference>
<dbReference type="InterPro" id="IPR003779">
    <property type="entry name" value="CMD-like"/>
</dbReference>
<dbReference type="Proteomes" id="UP000075609">
    <property type="component" value="Unassembled WGS sequence"/>
</dbReference>
<accession>A0ABR5W034</accession>
<dbReference type="NCBIfam" id="TIGR01926">
    <property type="entry name" value="peroxid_rel"/>
    <property type="match status" value="1"/>
</dbReference>
<name>A0ABR5W034_9VIBR</name>
<dbReference type="RefSeq" id="WP_061900303.1">
    <property type="nucleotide sequence ID" value="NZ_CAXYEW010000033.1"/>
</dbReference>